<evidence type="ECO:0000313" key="2">
    <source>
        <dbReference type="EMBL" id="OCF37666.1"/>
    </source>
</evidence>
<dbReference type="AlphaFoldDB" id="A0A1B9H314"/>
<keyword evidence="3" id="KW-1185">Reference proteome</keyword>
<dbReference type="EMBL" id="KV700122">
    <property type="protein sequence ID" value="OCF37666.1"/>
    <property type="molecule type" value="Genomic_DNA"/>
</dbReference>
<reference evidence="2 3" key="1">
    <citation type="submission" date="2013-07" db="EMBL/GenBank/DDBJ databases">
        <title>The Genome Sequence of Cryptococcus heveanensis BCC8398.</title>
        <authorList>
            <consortium name="The Broad Institute Genome Sequencing Platform"/>
            <person name="Cuomo C."/>
            <person name="Litvintseva A."/>
            <person name="Chen Y."/>
            <person name="Heitman J."/>
            <person name="Sun S."/>
            <person name="Springer D."/>
            <person name="Dromer F."/>
            <person name="Young S.K."/>
            <person name="Zeng Q."/>
            <person name="Gargeya S."/>
            <person name="Fitzgerald M."/>
            <person name="Abouelleil A."/>
            <person name="Alvarado L."/>
            <person name="Berlin A.M."/>
            <person name="Chapman S.B."/>
            <person name="Dewar J."/>
            <person name="Goldberg J."/>
            <person name="Griggs A."/>
            <person name="Gujja S."/>
            <person name="Hansen M."/>
            <person name="Howarth C."/>
            <person name="Imamovic A."/>
            <person name="Larimer J."/>
            <person name="McCowan C."/>
            <person name="Murphy C."/>
            <person name="Pearson M."/>
            <person name="Priest M."/>
            <person name="Roberts A."/>
            <person name="Saif S."/>
            <person name="Shea T."/>
            <person name="Sykes S."/>
            <person name="Wortman J."/>
            <person name="Nusbaum C."/>
            <person name="Birren B."/>
        </authorList>
    </citation>
    <scope>NUCLEOTIDE SEQUENCE [LARGE SCALE GENOMIC DNA]</scope>
    <source>
        <strain evidence="2 3">BCC8398</strain>
    </source>
</reference>
<dbReference type="Pfam" id="PF12680">
    <property type="entry name" value="SnoaL_2"/>
    <property type="match status" value="1"/>
</dbReference>
<sequence>MPVTEAYVRELFNCMVTGNVPQFAASLADDMEWVIVNPNDKTFLHSGTYDKKTMFEAMTSLMKCFAAPPEMQLRSLIVAGNKAVIESRTIGKGVKDGSKFDNWLCVVCEFDNSNPEDEKPQIKKVHEYYDSALVDAFCKANGERIDGDAA</sequence>
<gene>
    <name evidence="2" type="ORF">I316_00793</name>
</gene>
<accession>A0A1B9H314</accession>
<organism evidence="2 3">
    <name type="scientific">Kwoniella heveanensis BCC8398</name>
    <dbReference type="NCBI Taxonomy" id="1296120"/>
    <lineage>
        <taxon>Eukaryota</taxon>
        <taxon>Fungi</taxon>
        <taxon>Dikarya</taxon>
        <taxon>Basidiomycota</taxon>
        <taxon>Agaricomycotina</taxon>
        <taxon>Tremellomycetes</taxon>
        <taxon>Tremellales</taxon>
        <taxon>Cryptococcaceae</taxon>
        <taxon>Kwoniella</taxon>
    </lineage>
</organism>
<protein>
    <recommendedName>
        <fullName evidence="1">SnoaL-like domain-containing protein</fullName>
    </recommendedName>
</protein>
<evidence type="ECO:0000313" key="3">
    <source>
        <dbReference type="Proteomes" id="UP000092666"/>
    </source>
</evidence>
<evidence type="ECO:0000259" key="1">
    <source>
        <dbReference type="Pfam" id="PF12680"/>
    </source>
</evidence>
<proteinExistence type="predicted"/>
<feature type="domain" description="SnoaL-like" evidence="1">
    <location>
        <begin position="8"/>
        <end position="112"/>
    </location>
</feature>
<reference evidence="3" key="2">
    <citation type="submission" date="2013-12" db="EMBL/GenBank/DDBJ databases">
        <title>Evolution of pathogenesis and genome organization in the Tremellales.</title>
        <authorList>
            <person name="Cuomo C."/>
            <person name="Litvintseva A."/>
            <person name="Heitman J."/>
            <person name="Chen Y."/>
            <person name="Sun S."/>
            <person name="Springer D."/>
            <person name="Dromer F."/>
            <person name="Young S."/>
            <person name="Zeng Q."/>
            <person name="Chapman S."/>
            <person name="Gujja S."/>
            <person name="Saif S."/>
            <person name="Birren B."/>
        </authorList>
    </citation>
    <scope>NUCLEOTIDE SEQUENCE [LARGE SCALE GENOMIC DNA]</scope>
    <source>
        <strain evidence="3">BCC8398</strain>
    </source>
</reference>
<dbReference type="SUPFAM" id="SSF54427">
    <property type="entry name" value="NTF2-like"/>
    <property type="match status" value="1"/>
</dbReference>
<dbReference type="Proteomes" id="UP000092666">
    <property type="component" value="Unassembled WGS sequence"/>
</dbReference>
<dbReference type="OrthoDB" id="2561307at2759"/>
<dbReference type="InterPro" id="IPR032710">
    <property type="entry name" value="NTF2-like_dom_sf"/>
</dbReference>
<name>A0A1B9H314_9TREE</name>
<dbReference type="InterPro" id="IPR037401">
    <property type="entry name" value="SnoaL-like"/>
</dbReference>
<dbReference type="Gene3D" id="3.10.450.50">
    <property type="match status" value="1"/>
</dbReference>